<dbReference type="InterPro" id="IPR039974">
    <property type="entry name" value="Splicing_factor_SLU7"/>
</dbReference>
<evidence type="ECO:0000259" key="9">
    <source>
        <dbReference type="Pfam" id="PF11708"/>
    </source>
</evidence>
<dbReference type="Pfam" id="PF11708">
    <property type="entry name" value="Slu7"/>
    <property type="match status" value="1"/>
</dbReference>
<comment type="caution">
    <text evidence="10">The sequence shown here is derived from an EMBL/GenBank/DDBJ whole genome shotgun (WGS) entry which is preliminary data.</text>
</comment>
<dbReference type="InterPro" id="IPR021715">
    <property type="entry name" value="Slu7_dom"/>
</dbReference>
<evidence type="ECO:0000256" key="7">
    <source>
        <dbReference type="RuleBase" id="RU367071"/>
    </source>
</evidence>
<evidence type="ECO:0000256" key="8">
    <source>
        <dbReference type="SAM" id="MobiDB-lite"/>
    </source>
</evidence>
<dbReference type="EMBL" id="JANPWZ010001375">
    <property type="protein sequence ID" value="KAJ3566286.1"/>
    <property type="molecule type" value="Genomic_DNA"/>
</dbReference>
<keyword evidence="3 7" id="KW-0507">mRNA processing</keyword>
<dbReference type="Proteomes" id="UP001148614">
    <property type="component" value="Unassembled WGS sequence"/>
</dbReference>
<gene>
    <name evidence="10" type="ORF">NPX13_g7191</name>
</gene>
<keyword evidence="11" id="KW-1185">Reference proteome</keyword>
<evidence type="ECO:0000256" key="1">
    <source>
        <dbReference type="ARBA" id="ARBA00004123"/>
    </source>
</evidence>
<evidence type="ECO:0000256" key="4">
    <source>
        <dbReference type="ARBA" id="ARBA00022728"/>
    </source>
</evidence>
<evidence type="ECO:0000256" key="2">
    <source>
        <dbReference type="ARBA" id="ARBA00007203"/>
    </source>
</evidence>
<keyword evidence="5 7" id="KW-0508">mRNA splicing</keyword>
<dbReference type="GO" id="GO:0030628">
    <property type="term" value="F:pre-mRNA 3'-splice site binding"/>
    <property type="evidence" value="ECO:0007669"/>
    <property type="project" value="UniProtKB-UniRule"/>
</dbReference>
<evidence type="ECO:0000313" key="10">
    <source>
        <dbReference type="EMBL" id="KAJ3566286.1"/>
    </source>
</evidence>
<evidence type="ECO:0000256" key="5">
    <source>
        <dbReference type="ARBA" id="ARBA00023187"/>
    </source>
</evidence>
<proteinExistence type="inferred from homology"/>
<dbReference type="VEuPathDB" id="FungiDB:F4678DRAFT_430743"/>
<comment type="subunit">
    <text evidence="7">Associated with the spliceosome.</text>
</comment>
<accession>A0A9W8NAG3</accession>
<dbReference type="PANTHER" id="PTHR12942:SF2">
    <property type="entry name" value="PRE-MRNA-SPLICING FACTOR SLU7"/>
    <property type="match status" value="1"/>
</dbReference>
<reference evidence="10" key="1">
    <citation type="submission" date="2022-07" db="EMBL/GenBank/DDBJ databases">
        <title>Genome Sequence of Xylaria arbuscula.</title>
        <authorList>
            <person name="Buettner E."/>
        </authorList>
    </citation>
    <scope>NUCLEOTIDE SEQUENCE</scope>
    <source>
        <strain evidence="10">VT107</strain>
    </source>
</reference>
<organism evidence="10 11">
    <name type="scientific">Xylaria arbuscula</name>
    <dbReference type="NCBI Taxonomy" id="114810"/>
    <lineage>
        <taxon>Eukaryota</taxon>
        <taxon>Fungi</taxon>
        <taxon>Dikarya</taxon>
        <taxon>Ascomycota</taxon>
        <taxon>Pezizomycotina</taxon>
        <taxon>Sordariomycetes</taxon>
        <taxon>Xylariomycetidae</taxon>
        <taxon>Xylariales</taxon>
        <taxon>Xylariaceae</taxon>
        <taxon>Xylaria</taxon>
    </lineage>
</organism>
<evidence type="ECO:0000256" key="3">
    <source>
        <dbReference type="ARBA" id="ARBA00022664"/>
    </source>
</evidence>
<feature type="region of interest" description="Disordered" evidence="8">
    <location>
        <begin position="92"/>
        <end position="135"/>
    </location>
</feature>
<comment type="subcellular location">
    <subcellularLocation>
        <location evidence="1 7">Nucleus</location>
    </subcellularLocation>
</comment>
<keyword evidence="6 7" id="KW-0539">Nucleus</keyword>
<name>A0A9W8NAG3_9PEZI</name>
<protein>
    <recommendedName>
        <fullName evidence="7">Pre-mRNA-splicing factor SLU7</fullName>
    </recommendedName>
</protein>
<evidence type="ECO:0000313" key="11">
    <source>
        <dbReference type="Proteomes" id="UP001148614"/>
    </source>
</evidence>
<feature type="domain" description="Pre-mRNA-splicing factor SLU7" evidence="9">
    <location>
        <begin position="5"/>
        <end position="52"/>
    </location>
</feature>
<comment type="similarity">
    <text evidence="2 7">Belongs to the SLU7 family.</text>
</comment>
<dbReference type="AlphaFoldDB" id="A0A9W8NAG3"/>
<evidence type="ECO:0000256" key="6">
    <source>
        <dbReference type="ARBA" id="ARBA00023242"/>
    </source>
</evidence>
<dbReference type="GO" id="GO:0000398">
    <property type="term" value="P:mRNA splicing, via spliceosome"/>
    <property type="evidence" value="ECO:0007669"/>
    <property type="project" value="UniProtKB-UniRule"/>
</dbReference>
<dbReference type="PANTHER" id="PTHR12942">
    <property type="entry name" value="STEP II SPLICING FACTOR SLU7"/>
    <property type="match status" value="1"/>
</dbReference>
<dbReference type="GO" id="GO:0005681">
    <property type="term" value="C:spliceosomal complex"/>
    <property type="evidence" value="ECO:0007669"/>
    <property type="project" value="UniProtKB-UniRule"/>
</dbReference>
<comment type="function">
    <text evidence="7">Involved in pre-mRNA splicing.</text>
</comment>
<keyword evidence="4 7" id="KW-0747">Spliceosome</keyword>
<sequence length="160" mass="18038">MPSALRDVVVTESEHFVEYDEAGLIKGAPTIISRSKYAEDVFTNNHTSVWGSWWSNFKWGYACCHSFLKNSYCTGEEGKKAWENAERYRTGAGLIEDAPAQDEPRPQEVEPESAKPAAKKRTMEEMMGGVTEAEMDEYRRKRTAADDPMANYLGKDQLAS</sequence>